<dbReference type="EMBL" id="QQAZ01000001">
    <property type="protein sequence ID" value="RDI55394.1"/>
    <property type="molecule type" value="Genomic_DNA"/>
</dbReference>
<accession>A0A370HDT2</accession>
<dbReference type="Gene3D" id="2.40.320.10">
    <property type="entry name" value="Hypothetical Protein Pfu-838710-001"/>
    <property type="match status" value="1"/>
</dbReference>
<proteinExistence type="predicted"/>
<name>A0A370HDT2_9NOCA</name>
<dbReference type="PANTHER" id="PTHR21028:SF2">
    <property type="entry name" value="CYTH DOMAIN-CONTAINING PROTEIN"/>
    <property type="match status" value="1"/>
</dbReference>
<comment type="caution">
    <text evidence="2">The sequence shown here is derived from an EMBL/GenBank/DDBJ whole genome shotgun (WGS) entry which is preliminary data.</text>
</comment>
<sequence>MNGAIVIEAEYKVRLADPAAVRKQLAVRSEPDYVVYSDTYVDTADRALAAADQEFRLRTIDGASGTTHLLTFKDAAVDDATGSKPEYETVVGDREAMNRIVSMLGYRPVISFTKRCENYRFQAARRQMLATIVTVPEIDGTFLELETSAADTESLPDALQDLRLVLDELGITADQYTTELYTDAVARSRQV</sequence>
<dbReference type="InterPro" id="IPR023577">
    <property type="entry name" value="CYTH_domain"/>
</dbReference>
<dbReference type="PROSITE" id="PS51707">
    <property type="entry name" value="CYTH"/>
    <property type="match status" value="1"/>
</dbReference>
<organism evidence="2 3">
    <name type="scientific">Nocardia mexicana</name>
    <dbReference type="NCBI Taxonomy" id="279262"/>
    <lineage>
        <taxon>Bacteria</taxon>
        <taxon>Bacillati</taxon>
        <taxon>Actinomycetota</taxon>
        <taxon>Actinomycetes</taxon>
        <taxon>Mycobacteriales</taxon>
        <taxon>Nocardiaceae</taxon>
        <taxon>Nocardia</taxon>
    </lineage>
</organism>
<dbReference type="AlphaFoldDB" id="A0A370HDT2"/>
<protein>
    <submittedName>
        <fullName evidence="2">Adenylate cyclase class 2</fullName>
    </submittedName>
</protein>
<gene>
    <name evidence="2" type="ORF">DFR68_101227</name>
</gene>
<dbReference type="InterPro" id="IPR033469">
    <property type="entry name" value="CYTH-like_dom_sf"/>
</dbReference>
<evidence type="ECO:0000313" key="3">
    <source>
        <dbReference type="Proteomes" id="UP000255355"/>
    </source>
</evidence>
<dbReference type="SMART" id="SM01118">
    <property type="entry name" value="CYTH"/>
    <property type="match status" value="1"/>
</dbReference>
<dbReference type="STRING" id="1210089.GCA_001613165_08120"/>
<evidence type="ECO:0000313" key="2">
    <source>
        <dbReference type="EMBL" id="RDI55394.1"/>
    </source>
</evidence>
<dbReference type="PANTHER" id="PTHR21028">
    <property type="entry name" value="SI:CH211-156B7.4"/>
    <property type="match status" value="1"/>
</dbReference>
<feature type="domain" description="CYTH" evidence="1">
    <location>
        <begin position="6"/>
        <end position="187"/>
    </location>
</feature>
<dbReference type="Pfam" id="PF01928">
    <property type="entry name" value="CYTH"/>
    <property type="match status" value="1"/>
</dbReference>
<dbReference type="SUPFAM" id="SSF55154">
    <property type="entry name" value="CYTH-like phosphatases"/>
    <property type="match status" value="1"/>
</dbReference>
<dbReference type="CDD" id="cd07890">
    <property type="entry name" value="CYTH-like_AC_IV-like"/>
    <property type="match status" value="1"/>
</dbReference>
<reference evidence="2 3" key="1">
    <citation type="submission" date="2018-07" db="EMBL/GenBank/DDBJ databases">
        <title>Genomic Encyclopedia of Type Strains, Phase IV (KMG-IV): sequencing the most valuable type-strain genomes for metagenomic binning, comparative biology and taxonomic classification.</title>
        <authorList>
            <person name="Goeker M."/>
        </authorList>
    </citation>
    <scope>NUCLEOTIDE SEQUENCE [LARGE SCALE GENOMIC DNA]</scope>
    <source>
        <strain evidence="2 3">DSM 44952</strain>
    </source>
</reference>
<dbReference type="Proteomes" id="UP000255355">
    <property type="component" value="Unassembled WGS sequence"/>
</dbReference>
<dbReference type="InterPro" id="IPR008173">
    <property type="entry name" value="Adenylyl_cyclase_CyaB"/>
</dbReference>
<keyword evidence="3" id="KW-1185">Reference proteome</keyword>
<evidence type="ECO:0000259" key="1">
    <source>
        <dbReference type="PROSITE" id="PS51707"/>
    </source>
</evidence>